<dbReference type="FunFam" id="3.40.30.10:FF:000001">
    <property type="entry name" value="Thioredoxin"/>
    <property type="match status" value="1"/>
</dbReference>
<feature type="disulfide bond" description="Redox-active" evidence="9">
    <location>
        <begin position="30"/>
        <end position="33"/>
    </location>
</feature>
<keyword evidence="3" id="KW-0249">Electron transport</keyword>
<feature type="site" description="Contributes to redox potential value" evidence="8">
    <location>
        <position position="32"/>
    </location>
</feature>
<dbReference type="PROSITE" id="PS00194">
    <property type="entry name" value="THIOREDOXIN_1"/>
    <property type="match status" value="1"/>
</dbReference>
<evidence type="ECO:0000313" key="12">
    <source>
        <dbReference type="Proteomes" id="UP000461880"/>
    </source>
</evidence>
<dbReference type="PROSITE" id="PS51352">
    <property type="entry name" value="THIOREDOXIN_2"/>
    <property type="match status" value="1"/>
</dbReference>
<dbReference type="NCBIfam" id="TIGR01068">
    <property type="entry name" value="thioredoxin"/>
    <property type="match status" value="1"/>
</dbReference>
<evidence type="ECO:0000256" key="8">
    <source>
        <dbReference type="PIRSR" id="PIRSR000077-1"/>
    </source>
</evidence>
<feature type="active site" description="Nucleophile" evidence="8">
    <location>
        <position position="33"/>
    </location>
</feature>
<sequence>MVKKIESSEEYDSALKNSKSVFVDFFADWCGPCKMVGPVVDKVSEQYDDVTFLKVNVDDFPDIAQRYGIMSIPTLLGFRDGQLTSKIIGFQPEAGIKDAVEKIR</sequence>
<evidence type="ECO:0000256" key="3">
    <source>
        <dbReference type="ARBA" id="ARBA00022982"/>
    </source>
</evidence>
<feature type="site" description="Contributes to redox potential value" evidence="8">
    <location>
        <position position="31"/>
    </location>
</feature>
<keyword evidence="2" id="KW-0813">Transport</keyword>
<comment type="caution">
    <text evidence="11">The sequence shown here is derived from an EMBL/GenBank/DDBJ whole genome shotgun (WGS) entry which is preliminary data.</text>
</comment>
<keyword evidence="5 9" id="KW-0676">Redox-active center</keyword>
<evidence type="ECO:0000256" key="2">
    <source>
        <dbReference type="ARBA" id="ARBA00022448"/>
    </source>
</evidence>
<dbReference type="CDD" id="cd02947">
    <property type="entry name" value="TRX_family"/>
    <property type="match status" value="1"/>
</dbReference>
<dbReference type="Gene3D" id="3.40.30.10">
    <property type="entry name" value="Glutaredoxin"/>
    <property type="match status" value="1"/>
</dbReference>
<keyword evidence="12" id="KW-1185">Reference proteome</keyword>
<name>A0A7X2NRB6_9FIRM</name>
<dbReference type="InterPro" id="IPR005746">
    <property type="entry name" value="Thioredoxin"/>
</dbReference>
<evidence type="ECO:0000256" key="7">
    <source>
        <dbReference type="PIRNR" id="PIRNR000077"/>
    </source>
</evidence>
<evidence type="ECO:0000256" key="6">
    <source>
        <dbReference type="NCBIfam" id="TIGR01068"/>
    </source>
</evidence>
<dbReference type="PIRSF" id="PIRSF000077">
    <property type="entry name" value="Thioredoxin"/>
    <property type="match status" value="1"/>
</dbReference>
<feature type="active site" description="Nucleophile" evidence="8">
    <location>
        <position position="30"/>
    </location>
</feature>
<dbReference type="InterPro" id="IPR013766">
    <property type="entry name" value="Thioredoxin_domain"/>
</dbReference>
<dbReference type="Proteomes" id="UP000461880">
    <property type="component" value="Unassembled WGS sequence"/>
</dbReference>
<dbReference type="GO" id="GO:0015035">
    <property type="term" value="F:protein-disulfide reductase activity"/>
    <property type="evidence" value="ECO:0007669"/>
    <property type="project" value="UniProtKB-UniRule"/>
</dbReference>
<organism evidence="11 12">
    <name type="scientific">Stecheria intestinalis</name>
    <dbReference type="NCBI Taxonomy" id="2606630"/>
    <lineage>
        <taxon>Bacteria</taxon>
        <taxon>Bacillati</taxon>
        <taxon>Bacillota</taxon>
        <taxon>Erysipelotrichia</taxon>
        <taxon>Erysipelotrichales</taxon>
        <taxon>Erysipelotrichaceae</taxon>
        <taxon>Stecheria</taxon>
    </lineage>
</organism>
<evidence type="ECO:0000259" key="10">
    <source>
        <dbReference type="PROSITE" id="PS51352"/>
    </source>
</evidence>
<reference evidence="11 12" key="1">
    <citation type="submission" date="2019-08" db="EMBL/GenBank/DDBJ databases">
        <title>In-depth cultivation of the pig gut microbiome towards novel bacterial diversity and tailored functional studies.</title>
        <authorList>
            <person name="Wylensek D."/>
            <person name="Hitch T.C.A."/>
            <person name="Clavel T."/>
        </authorList>
    </citation>
    <scope>NUCLEOTIDE SEQUENCE [LARGE SCALE GENOMIC DNA]</scope>
    <source>
        <strain evidence="11 12">Oil+RF-744-GAM-WT-6</strain>
    </source>
</reference>
<dbReference type="Pfam" id="PF00085">
    <property type="entry name" value="Thioredoxin"/>
    <property type="match status" value="1"/>
</dbReference>
<proteinExistence type="inferred from homology"/>
<accession>A0A7X2NRB6</accession>
<keyword evidence="4 9" id="KW-1015">Disulfide bond</keyword>
<evidence type="ECO:0000256" key="9">
    <source>
        <dbReference type="PIRSR" id="PIRSR000077-4"/>
    </source>
</evidence>
<dbReference type="InterPro" id="IPR017937">
    <property type="entry name" value="Thioredoxin_CS"/>
</dbReference>
<gene>
    <name evidence="11" type="primary">trxA</name>
    <name evidence="11" type="ORF">FYJ51_04200</name>
</gene>
<dbReference type="EMBL" id="VUMN01000007">
    <property type="protein sequence ID" value="MSS58102.1"/>
    <property type="molecule type" value="Genomic_DNA"/>
</dbReference>
<feature type="site" description="Deprotonates C-terminal active site Cys" evidence="8">
    <location>
        <position position="24"/>
    </location>
</feature>
<evidence type="ECO:0000313" key="11">
    <source>
        <dbReference type="EMBL" id="MSS58102.1"/>
    </source>
</evidence>
<dbReference type="InterPro" id="IPR036249">
    <property type="entry name" value="Thioredoxin-like_sf"/>
</dbReference>
<evidence type="ECO:0000256" key="1">
    <source>
        <dbReference type="ARBA" id="ARBA00020570"/>
    </source>
</evidence>
<feature type="domain" description="Thioredoxin" evidence="10">
    <location>
        <begin position="1"/>
        <end position="104"/>
    </location>
</feature>
<dbReference type="RefSeq" id="WP_105303526.1">
    <property type="nucleotide sequence ID" value="NZ_JAQXPC010000023.1"/>
</dbReference>
<dbReference type="PRINTS" id="PR00421">
    <property type="entry name" value="THIOREDOXIN"/>
</dbReference>
<dbReference type="SUPFAM" id="SSF52833">
    <property type="entry name" value="Thioredoxin-like"/>
    <property type="match status" value="1"/>
</dbReference>
<dbReference type="AlphaFoldDB" id="A0A7X2NRB6"/>
<dbReference type="PANTHER" id="PTHR46115">
    <property type="entry name" value="THIOREDOXIN-LIKE PROTEIN 1"/>
    <property type="match status" value="1"/>
</dbReference>
<evidence type="ECO:0000256" key="5">
    <source>
        <dbReference type="ARBA" id="ARBA00023284"/>
    </source>
</evidence>
<evidence type="ECO:0000256" key="4">
    <source>
        <dbReference type="ARBA" id="ARBA00023157"/>
    </source>
</evidence>
<comment type="similarity">
    <text evidence="7">Belongs to the thioredoxin family.</text>
</comment>
<protein>
    <recommendedName>
        <fullName evidence="1 6">Thioredoxin</fullName>
    </recommendedName>
</protein>